<dbReference type="InterPro" id="IPR003018">
    <property type="entry name" value="GAF"/>
</dbReference>
<dbReference type="OrthoDB" id="8026818at2"/>
<dbReference type="Proteomes" id="UP000246018">
    <property type="component" value="Unassembled WGS sequence"/>
</dbReference>
<proteinExistence type="inferred from homology"/>
<dbReference type="InterPro" id="IPR041522">
    <property type="entry name" value="CdaR_GGDEF"/>
</dbReference>
<dbReference type="SUPFAM" id="SSF55781">
    <property type="entry name" value="GAF domain-like"/>
    <property type="match status" value="1"/>
</dbReference>
<sequence>MCTPSCPDRCEVLTRKRGRGMPESAIESPQHFALVPPVAEGLGSTAQRLLEAVGESDLEAVDRAVMELIELLRPTSSDEVLAGIRNAALRAHEATSYHRRRVGELTALHQIAVDLASVRNPDETLQAIVRAAQAVIPSADATYLLLSEPGTGWNYVKASVGLHNPDFMHVRVRDGYGMVGRIYETRAPLWTRNYTESSSFDHDSVVDRTLAEDGLRSVLGIPMIVRGVPQGVLYAANRVERSFTADEVSVLQQFADLASIAIENAESFAGLQRTAHDIGEDMTALERAAQLHADLTKLVVEGAQITDVLAPISAVLPGHLKLLDASDRVLAANGESTMSEEAFAQIRQSQRAGGAVSQPTPDGFRHVVAVATRNAYHGALVIESDQPLSDLDRRTLERAGHVVALLTLQQQALVEAENQVRGEFLHELLETRHELSDASRLRAHSRGIDLARRVVAIAISVPTQRQLGARRAMADFARLHKGVGGEHNGIVAVVLPSDDPHETATSVHARLTRELRIPALVCASRPVDGTTGAVSDAFVEARRCAALLRGLGTEPKAVTTHELALFSVLFTPGREHELTSFLDHALGRLEAYDRDHNTQLIDTISAYFDHNLNVAKTARSLFVHANTVVKRLERVADVLGDDWQAEPSATRLRVALLLRNYADGSPIWDAD</sequence>
<dbReference type="PANTHER" id="PTHR33744:SF1">
    <property type="entry name" value="DNA-BINDING TRANSCRIPTIONAL ACTIVATOR ADER"/>
    <property type="match status" value="1"/>
</dbReference>
<evidence type="ECO:0000259" key="2">
    <source>
        <dbReference type="SMART" id="SM00065"/>
    </source>
</evidence>
<evidence type="ECO:0000313" key="4">
    <source>
        <dbReference type="Proteomes" id="UP000246018"/>
    </source>
</evidence>
<dbReference type="Gene3D" id="3.30.450.40">
    <property type="match status" value="1"/>
</dbReference>
<dbReference type="Pfam" id="PF13185">
    <property type="entry name" value="GAF_2"/>
    <property type="match status" value="1"/>
</dbReference>
<protein>
    <recommendedName>
        <fullName evidence="2">GAF domain-containing protein</fullName>
    </recommendedName>
</protein>
<dbReference type="SMART" id="SM00065">
    <property type="entry name" value="GAF"/>
    <property type="match status" value="1"/>
</dbReference>
<dbReference type="PANTHER" id="PTHR33744">
    <property type="entry name" value="CARBOHYDRATE DIACID REGULATOR"/>
    <property type="match status" value="1"/>
</dbReference>
<dbReference type="InterPro" id="IPR025736">
    <property type="entry name" value="PucR_C-HTH_dom"/>
</dbReference>
<comment type="similarity">
    <text evidence="1">Belongs to the CdaR family.</text>
</comment>
<accession>A0A2T8F7L2</accession>
<comment type="caution">
    <text evidence="3">The sequence shown here is derived from an EMBL/GenBank/DDBJ whole genome shotgun (WGS) entry which is preliminary data.</text>
</comment>
<dbReference type="InterPro" id="IPR051448">
    <property type="entry name" value="CdaR-like_regulators"/>
</dbReference>
<dbReference type="AlphaFoldDB" id="A0A2T8F7L2"/>
<organism evidence="3 4">
    <name type="scientific">Nocardioides gansuensis</name>
    <dbReference type="NCBI Taxonomy" id="2138300"/>
    <lineage>
        <taxon>Bacteria</taxon>
        <taxon>Bacillati</taxon>
        <taxon>Actinomycetota</taxon>
        <taxon>Actinomycetes</taxon>
        <taxon>Propionibacteriales</taxon>
        <taxon>Nocardioidaceae</taxon>
        <taxon>Nocardioides</taxon>
    </lineage>
</organism>
<dbReference type="InterPro" id="IPR029016">
    <property type="entry name" value="GAF-like_dom_sf"/>
</dbReference>
<reference evidence="3 4" key="1">
    <citation type="submission" date="2018-04" db="EMBL/GenBank/DDBJ databases">
        <title>Genome of Nocardioides gansuensis WSJ-1.</title>
        <authorList>
            <person name="Wu S."/>
            <person name="Wang G."/>
        </authorList>
    </citation>
    <scope>NUCLEOTIDE SEQUENCE [LARGE SCALE GENOMIC DNA]</scope>
    <source>
        <strain evidence="3 4">WSJ-1</strain>
    </source>
</reference>
<name>A0A2T8F7L2_9ACTN</name>
<keyword evidence="4" id="KW-1185">Reference proteome</keyword>
<dbReference type="InterPro" id="IPR042070">
    <property type="entry name" value="PucR_C-HTH_sf"/>
</dbReference>
<gene>
    <name evidence="3" type="ORF">DDE18_16840</name>
</gene>
<dbReference type="Gene3D" id="1.10.10.2840">
    <property type="entry name" value="PucR C-terminal helix-turn-helix domain"/>
    <property type="match status" value="1"/>
</dbReference>
<evidence type="ECO:0000256" key="1">
    <source>
        <dbReference type="ARBA" id="ARBA00006754"/>
    </source>
</evidence>
<evidence type="ECO:0000313" key="3">
    <source>
        <dbReference type="EMBL" id="PVG81657.1"/>
    </source>
</evidence>
<dbReference type="Pfam" id="PF17853">
    <property type="entry name" value="GGDEF_2"/>
    <property type="match status" value="1"/>
</dbReference>
<dbReference type="Pfam" id="PF13556">
    <property type="entry name" value="HTH_30"/>
    <property type="match status" value="1"/>
</dbReference>
<feature type="domain" description="GAF" evidence="2">
    <location>
        <begin position="120"/>
        <end position="272"/>
    </location>
</feature>
<dbReference type="EMBL" id="QDGZ01000007">
    <property type="protein sequence ID" value="PVG81657.1"/>
    <property type="molecule type" value="Genomic_DNA"/>
</dbReference>